<dbReference type="Proteomes" id="UP000484885">
    <property type="component" value="Unassembled WGS sequence"/>
</dbReference>
<name>A0A845V7D7_9GAMM</name>
<sequence length="217" mass="23829">MPEAQPLQHLLDQRSDLWRGRRRPQARCTGSGRAELDAWLPDGGWPCGRLVEILPACLGSGELDLLMPLLAEQTRQGQPVMLIAPPLVPCPQRLHRAGIALDRLVVVRAPDQALWAAEQSLKSGVCGSVLVWHPRGRVDARSIRRLQLAARESDAPAFVCYRRHQQPPPSLSALRLGLEPGPQLTLLRGDGPTRALHLGRANVIELAVRRRQSASAP</sequence>
<dbReference type="PIRSF" id="PIRSF037290">
    <property type="entry name" value="UCP037290"/>
    <property type="match status" value="1"/>
</dbReference>
<dbReference type="InterPro" id="IPR027417">
    <property type="entry name" value="P-loop_NTPase"/>
</dbReference>
<gene>
    <name evidence="1" type="primary">imuA</name>
    <name evidence="1" type="ORF">G3I74_15145</name>
</gene>
<keyword evidence="2" id="KW-1185">Reference proteome</keyword>
<dbReference type="InterPro" id="IPR047610">
    <property type="entry name" value="ImuA_translesion"/>
</dbReference>
<accession>A0A845V7D7</accession>
<comment type="caution">
    <text evidence="1">The sequence shown here is derived from an EMBL/GenBank/DDBJ whole genome shotgun (WGS) entry which is preliminary data.</text>
</comment>
<protein>
    <submittedName>
        <fullName evidence="1">Translesion DNA synthesis-associated protein ImuA</fullName>
    </submittedName>
</protein>
<dbReference type="NCBIfam" id="NF033429">
    <property type="entry name" value="ImuA_translesion"/>
    <property type="match status" value="1"/>
</dbReference>
<dbReference type="RefSeq" id="WP_164212434.1">
    <property type="nucleotide sequence ID" value="NZ_JAAGSC010000044.1"/>
</dbReference>
<dbReference type="Gene3D" id="3.40.50.300">
    <property type="entry name" value="P-loop containing nucleotide triphosphate hydrolases"/>
    <property type="match status" value="1"/>
</dbReference>
<evidence type="ECO:0000313" key="1">
    <source>
        <dbReference type="EMBL" id="NDY97066.1"/>
    </source>
</evidence>
<dbReference type="InterPro" id="IPR017166">
    <property type="entry name" value="UCP037290"/>
</dbReference>
<evidence type="ECO:0000313" key="2">
    <source>
        <dbReference type="Proteomes" id="UP000484885"/>
    </source>
</evidence>
<proteinExistence type="predicted"/>
<dbReference type="SUPFAM" id="SSF52540">
    <property type="entry name" value="P-loop containing nucleoside triphosphate hydrolases"/>
    <property type="match status" value="1"/>
</dbReference>
<dbReference type="AlphaFoldDB" id="A0A845V7D7"/>
<organism evidence="1 2">
    <name type="scientific">Wenzhouxiangella limi</name>
    <dbReference type="NCBI Taxonomy" id="2707351"/>
    <lineage>
        <taxon>Bacteria</taxon>
        <taxon>Pseudomonadati</taxon>
        <taxon>Pseudomonadota</taxon>
        <taxon>Gammaproteobacteria</taxon>
        <taxon>Chromatiales</taxon>
        <taxon>Wenzhouxiangellaceae</taxon>
        <taxon>Wenzhouxiangella</taxon>
    </lineage>
</organism>
<reference evidence="1 2" key="1">
    <citation type="submission" date="2020-02" db="EMBL/GenBank/DDBJ databases">
        <authorList>
            <person name="Zhang X.-Y."/>
        </authorList>
    </citation>
    <scope>NUCLEOTIDE SEQUENCE [LARGE SCALE GENOMIC DNA]</scope>
    <source>
        <strain evidence="1 2">C33</strain>
    </source>
</reference>
<dbReference type="EMBL" id="JAAGSC010000044">
    <property type="protein sequence ID" value="NDY97066.1"/>
    <property type="molecule type" value="Genomic_DNA"/>
</dbReference>